<dbReference type="PIRSF" id="PIRSF016498">
    <property type="entry name" value="UCP016498"/>
    <property type="match status" value="1"/>
</dbReference>
<sequence length="139" mass="16009">MEKHYYTVEEANALLPQIKRQIMELRKAREELALMRLALVRKQKENKDGNSDDFFKEEAQIEFSLLTARQQIDHLLTLSIEVKDIDTGLVDFLTTINGEDAYLCWRDGEAKISHWHGLTEGFAERKTLPGDPSSSAKKM</sequence>
<keyword evidence="3" id="KW-1185">Reference proteome</keyword>
<gene>
    <name evidence="2" type="ORF">BM613_03170</name>
</gene>
<reference evidence="2 3" key="1">
    <citation type="submission" date="2016-11" db="EMBL/GenBank/DDBJ databases">
        <title>Comparative genomics of Acidibacillus ferroxidans species.</title>
        <authorList>
            <person name="Oliveira G."/>
            <person name="Nunes G."/>
            <person name="Oliveira R."/>
            <person name="Araujo F."/>
            <person name="Salim A."/>
            <person name="Scholte L."/>
            <person name="Morais D."/>
            <person name="Nancucheo I."/>
            <person name="Johnson D.B."/>
            <person name="Grail B."/>
            <person name="Bittencourt J."/>
            <person name="Valadares R."/>
        </authorList>
    </citation>
    <scope>NUCLEOTIDE SEQUENCE [LARGE SCALE GENOMIC DNA]</scope>
    <source>
        <strain evidence="2 3">Y002</strain>
    </source>
</reference>
<dbReference type="AlphaFoldDB" id="A0A2U3DB69"/>
<dbReference type="Proteomes" id="UP000245380">
    <property type="component" value="Unassembled WGS sequence"/>
</dbReference>
<protein>
    <recommendedName>
        <fullName evidence="4">Cell division protein DivIVA</fullName>
    </recommendedName>
</protein>
<comment type="caution">
    <text evidence="2">The sequence shown here is derived from an EMBL/GenBank/DDBJ whole genome shotgun (WGS) entry which is preliminary data.</text>
</comment>
<dbReference type="InterPro" id="IPR018699">
    <property type="entry name" value="DUF2203"/>
</dbReference>
<name>A0A2U3DB69_SULT2</name>
<dbReference type="EMBL" id="MPDK01000003">
    <property type="protein sequence ID" value="PWI58531.1"/>
    <property type="molecule type" value="Genomic_DNA"/>
</dbReference>
<accession>A0A2U3DB69</accession>
<proteinExistence type="predicted"/>
<dbReference type="Pfam" id="PF09969">
    <property type="entry name" value="DUF2203"/>
    <property type="match status" value="1"/>
</dbReference>
<feature type="coiled-coil region" evidence="1">
    <location>
        <begin position="8"/>
        <end position="45"/>
    </location>
</feature>
<organism evidence="2 3">
    <name type="scientific">Sulfoacidibacillus thermotolerans</name>
    <name type="common">Acidibacillus sulfuroxidans</name>
    <dbReference type="NCBI Taxonomy" id="1765684"/>
    <lineage>
        <taxon>Bacteria</taxon>
        <taxon>Bacillati</taxon>
        <taxon>Bacillota</taxon>
        <taxon>Bacilli</taxon>
        <taxon>Bacillales</taxon>
        <taxon>Alicyclobacillaceae</taxon>
        <taxon>Sulfoacidibacillus</taxon>
    </lineage>
</organism>
<keyword evidence="1" id="KW-0175">Coiled coil</keyword>
<evidence type="ECO:0008006" key="4">
    <source>
        <dbReference type="Google" id="ProtNLM"/>
    </source>
</evidence>
<evidence type="ECO:0000313" key="3">
    <source>
        <dbReference type="Proteomes" id="UP000245380"/>
    </source>
</evidence>
<evidence type="ECO:0000313" key="2">
    <source>
        <dbReference type="EMBL" id="PWI58531.1"/>
    </source>
</evidence>
<evidence type="ECO:0000256" key="1">
    <source>
        <dbReference type="SAM" id="Coils"/>
    </source>
</evidence>